<evidence type="ECO:0000256" key="1">
    <source>
        <dbReference type="SAM" id="MobiDB-lite"/>
    </source>
</evidence>
<name>A0A9D2U386_9FIRM</name>
<dbReference type="Gene3D" id="3.40.50.10850">
    <property type="entry name" value="Ntrc-like two-domain protein"/>
    <property type="match status" value="1"/>
</dbReference>
<reference evidence="2" key="1">
    <citation type="journal article" date="2021" name="PeerJ">
        <title>Extensive microbial diversity within the chicken gut microbiome revealed by metagenomics and culture.</title>
        <authorList>
            <person name="Gilroy R."/>
            <person name="Ravi A."/>
            <person name="Getino M."/>
            <person name="Pursley I."/>
            <person name="Horton D.L."/>
            <person name="Alikhan N.F."/>
            <person name="Baker D."/>
            <person name="Gharbi K."/>
            <person name="Hall N."/>
            <person name="Watson M."/>
            <person name="Adriaenssens E.M."/>
            <person name="Foster-Nyarko E."/>
            <person name="Jarju S."/>
            <person name="Secka A."/>
            <person name="Antonio M."/>
            <person name="Oren A."/>
            <person name="Chaudhuri R.R."/>
            <person name="La Ragione R."/>
            <person name="Hildebrand F."/>
            <person name="Pallen M.J."/>
        </authorList>
    </citation>
    <scope>NUCLEOTIDE SEQUENCE</scope>
    <source>
        <strain evidence="2">ChiGjej3B3-11674</strain>
    </source>
</reference>
<evidence type="ECO:0000313" key="2">
    <source>
        <dbReference type="EMBL" id="HJD34153.1"/>
    </source>
</evidence>
<dbReference type="Gene3D" id="3.40.50.300">
    <property type="entry name" value="P-loop containing nucleotide triphosphate hydrolases"/>
    <property type="match status" value="1"/>
</dbReference>
<feature type="region of interest" description="Disordered" evidence="1">
    <location>
        <begin position="340"/>
        <end position="361"/>
    </location>
</feature>
<feature type="compositionally biased region" description="Basic and acidic residues" evidence="1">
    <location>
        <begin position="345"/>
        <end position="355"/>
    </location>
</feature>
<dbReference type="AlphaFoldDB" id="A0A9D2U386"/>
<comment type="caution">
    <text evidence="2">The sequence shown here is derived from an EMBL/GenBank/DDBJ whole genome shotgun (WGS) entry which is preliminary data.</text>
</comment>
<feature type="region of interest" description="Disordered" evidence="1">
    <location>
        <begin position="116"/>
        <end position="136"/>
    </location>
</feature>
<gene>
    <name evidence="2" type="ORF">H9911_06405</name>
</gene>
<protein>
    <submittedName>
        <fullName evidence="2">Uncharacterized protein</fullName>
    </submittedName>
</protein>
<dbReference type="InterPro" id="IPR027417">
    <property type="entry name" value="P-loop_NTPase"/>
</dbReference>
<evidence type="ECO:0000313" key="3">
    <source>
        <dbReference type="Proteomes" id="UP000823897"/>
    </source>
</evidence>
<dbReference type="EMBL" id="DWUV01000119">
    <property type="protein sequence ID" value="HJD34153.1"/>
    <property type="molecule type" value="Genomic_DNA"/>
</dbReference>
<accession>A0A9D2U386</accession>
<dbReference type="Proteomes" id="UP000823897">
    <property type="component" value="Unassembled WGS sequence"/>
</dbReference>
<sequence>MSENKIKGVSGCFVICDVQEEYSDHLFQILSEQFEGEYQFHLFHDLQKMTGFFAKNSAEILVIGEEYGNEAIQKAGALQKFILTGSPGERKDTEDIPLFRYQSAEGMIKMIRKYAGRGRRGSGGSGTEKSGVAERNGMIRSREGESVCGKRRTARIRDDPPVRGLIGIYSPVHRIGKTRFALRLGQKAACRVPVLYLNLEGCSGGRYYFQEGADKDLGDLLYFLKQERDDWGLKLSAMAARKNGMDYILPMRNEQDLRSVSGEEWIRLLDMILEKCIYEVVILDLGDAVSGLYDILRKCERIYTPYICEGAAEAKLEQYEESLRAAGYADILAKTVKKRVGKGNRYPERSEETDGKNGTAV</sequence>
<reference evidence="2" key="2">
    <citation type="submission" date="2021-04" db="EMBL/GenBank/DDBJ databases">
        <authorList>
            <person name="Gilroy R."/>
        </authorList>
    </citation>
    <scope>NUCLEOTIDE SEQUENCE</scope>
    <source>
        <strain evidence="2">ChiGjej3B3-11674</strain>
    </source>
</reference>
<organism evidence="2 3">
    <name type="scientific">Candidatus Mediterraneibacter tabaqchaliae</name>
    <dbReference type="NCBI Taxonomy" id="2838689"/>
    <lineage>
        <taxon>Bacteria</taxon>
        <taxon>Bacillati</taxon>
        <taxon>Bacillota</taxon>
        <taxon>Clostridia</taxon>
        <taxon>Lachnospirales</taxon>
        <taxon>Lachnospiraceae</taxon>
        <taxon>Mediterraneibacter</taxon>
    </lineage>
</organism>
<proteinExistence type="predicted"/>